<keyword evidence="2" id="KW-1185">Reference proteome</keyword>
<accession>A0ACC6TAS3</accession>
<dbReference type="Proteomes" id="UP001549207">
    <property type="component" value="Unassembled WGS sequence"/>
</dbReference>
<comment type="caution">
    <text evidence="1">The sequence shown here is derived from an EMBL/GenBank/DDBJ whole genome shotgun (WGS) entry which is preliminary data.</text>
</comment>
<reference evidence="1" key="1">
    <citation type="submission" date="2024-06" db="EMBL/GenBank/DDBJ databases">
        <title>Genomic Encyclopedia of Type Strains, Phase IV (KMG-IV): sequencing the most valuable type-strain genomes for metagenomic binning, comparative biology and taxonomic classification.</title>
        <authorList>
            <person name="Goeker M."/>
        </authorList>
    </citation>
    <scope>NUCLEOTIDE SEQUENCE</scope>
    <source>
        <strain evidence="1">SJCon</strain>
    </source>
</reference>
<evidence type="ECO:0000313" key="2">
    <source>
        <dbReference type="Proteomes" id="UP001549207"/>
    </source>
</evidence>
<evidence type="ECO:0000313" key="1">
    <source>
        <dbReference type="EMBL" id="MET3770773.1"/>
    </source>
</evidence>
<name>A0ACC6TAS3_9MICC</name>
<dbReference type="EMBL" id="JBEPNJ010000001">
    <property type="protein sequence ID" value="MET3770773.1"/>
    <property type="molecule type" value="Genomic_DNA"/>
</dbReference>
<organism evidence="1 2">
    <name type="scientific">Arthrobacter nitrophenolicus</name>
    <dbReference type="NCBI Taxonomy" id="683150"/>
    <lineage>
        <taxon>Bacteria</taxon>
        <taxon>Bacillati</taxon>
        <taxon>Actinomycetota</taxon>
        <taxon>Actinomycetes</taxon>
        <taxon>Micrococcales</taxon>
        <taxon>Micrococcaceae</taxon>
        <taxon>Arthrobacter</taxon>
    </lineage>
</organism>
<protein>
    <submittedName>
        <fullName evidence="1">Uncharacterized protein</fullName>
    </submittedName>
</protein>
<sequence length="118" mass="13111">MDETAEVRAIARGTVQAAMEVLAGIRPVHQLARRLDPRCLGNLQHRASLIRREITRTGNPALARLHRNSIVRSVRVCEVAEGVFEASAVVVDDVRARAVAVRLERSKQVWRVTELVIG</sequence>
<gene>
    <name evidence="1" type="ORF">ABIC98_000397</name>
</gene>
<proteinExistence type="predicted"/>